<protein>
    <submittedName>
        <fullName evidence="2">Uncharacterized protein</fullName>
    </submittedName>
</protein>
<evidence type="ECO:0000313" key="1">
    <source>
        <dbReference type="Proteomes" id="UP000887579"/>
    </source>
</evidence>
<name>A0AC34GQK7_9BILA</name>
<sequence length="144" mass="16547">MSTRYEEGRQNGYGSPQNGEEQYNNLNLNQGHYIEKINEVNNKEQSTKNNKNLESDVQKDQQKWDSQLENQQKKGSSQMITVTDEKTNIHKHSSLKRDENDSNINSSTLSLHIVAYENSPDNPNINDNGKNEKEKIAKIQKVNV</sequence>
<reference evidence="2" key="1">
    <citation type="submission" date="2022-11" db="UniProtKB">
        <authorList>
            <consortium name="WormBaseParasite"/>
        </authorList>
    </citation>
    <scope>IDENTIFICATION</scope>
</reference>
<dbReference type="WBParaSite" id="ES5_v2.g6755.t1">
    <property type="protein sequence ID" value="ES5_v2.g6755.t1"/>
    <property type="gene ID" value="ES5_v2.g6755"/>
</dbReference>
<evidence type="ECO:0000313" key="2">
    <source>
        <dbReference type="WBParaSite" id="ES5_v2.g6755.t1"/>
    </source>
</evidence>
<proteinExistence type="predicted"/>
<organism evidence="1 2">
    <name type="scientific">Panagrolaimus sp. ES5</name>
    <dbReference type="NCBI Taxonomy" id="591445"/>
    <lineage>
        <taxon>Eukaryota</taxon>
        <taxon>Metazoa</taxon>
        <taxon>Ecdysozoa</taxon>
        <taxon>Nematoda</taxon>
        <taxon>Chromadorea</taxon>
        <taxon>Rhabditida</taxon>
        <taxon>Tylenchina</taxon>
        <taxon>Panagrolaimomorpha</taxon>
        <taxon>Panagrolaimoidea</taxon>
        <taxon>Panagrolaimidae</taxon>
        <taxon>Panagrolaimus</taxon>
    </lineage>
</organism>
<accession>A0AC34GQK7</accession>
<dbReference type="Proteomes" id="UP000887579">
    <property type="component" value="Unplaced"/>
</dbReference>